<dbReference type="AlphaFoldDB" id="A0A1T1HBC4"/>
<dbReference type="CDD" id="cd01948">
    <property type="entry name" value="EAL"/>
    <property type="match status" value="1"/>
</dbReference>
<evidence type="ECO:0000256" key="6">
    <source>
        <dbReference type="ARBA" id="ARBA00022692"/>
    </source>
</evidence>
<dbReference type="InterPro" id="IPR029787">
    <property type="entry name" value="Nucleotide_cyclase"/>
</dbReference>
<keyword evidence="5" id="KW-0973">c-di-GMP</keyword>
<evidence type="ECO:0000256" key="1">
    <source>
        <dbReference type="ARBA" id="ARBA00001946"/>
    </source>
</evidence>
<evidence type="ECO:0000256" key="8">
    <source>
        <dbReference type="ARBA" id="ARBA00023136"/>
    </source>
</evidence>
<evidence type="ECO:0000256" key="2">
    <source>
        <dbReference type="ARBA" id="ARBA00004651"/>
    </source>
</evidence>
<dbReference type="InterPro" id="IPR035965">
    <property type="entry name" value="PAS-like_dom_sf"/>
</dbReference>
<evidence type="ECO:0000256" key="7">
    <source>
        <dbReference type="ARBA" id="ARBA00022989"/>
    </source>
</evidence>
<dbReference type="GO" id="GO:0005886">
    <property type="term" value="C:plasma membrane"/>
    <property type="evidence" value="ECO:0007669"/>
    <property type="project" value="UniProtKB-SubCell"/>
</dbReference>
<dbReference type="GO" id="GO:0071732">
    <property type="term" value="P:cellular response to nitric oxide"/>
    <property type="evidence" value="ECO:0007669"/>
    <property type="project" value="UniProtKB-ARBA"/>
</dbReference>
<evidence type="ECO:0000256" key="4">
    <source>
        <dbReference type="ARBA" id="ARBA00022475"/>
    </source>
</evidence>
<dbReference type="SMART" id="SM00052">
    <property type="entry name" value="EAL"/>
    <property type="match status" value="1"/>
</dbReference>
<feature type="domain" description="GGDEF" evidence="13">
    <location>
        <begin position="555"/>
        <end position="688"/>
    </location>
</feature>
<dbReference type="PROSITE" id="PS50112">
    <property type="entry name" value="PAS"/>
    <property type="match status" value="1"/>
</dbReference>
<sequence length="961" mass="108491">MKFELKARRLPALQTIGMLAVVFIFGLIVSGYFFYALGNQKQQQLDRLEQEVLQQQEGLLASELDATVSYIQYMRTRTEQVLKEQSKVFVDQAVTVAESIYAESKDRLSDTEIKTLIRESLRNVRFFDGRGYLFIGDLEGVSILLPTAPHLEGSSLYDNRDDTGHYIMRGLIDAVSNNAQQSGFSRYRWYAPSDQKLMEDKIAYVRLFEPYNWIIGTGDYLYQVENDLKQEVTRRLENFRFGDNGYISVLDLQGNTLANTALTVLSETRGVRDLQRAAIDAIMDTAASGGGIVEYSWFYPDGRGPVVKRSQVKVVPEWGWVLVAGIYPDDLAPMLAEHKAILDAQNADAVRNFVLVLAAGLLLALILALVYSRWLRRIFIRYEQDIAHQRAQLIDNSRQLELSARVFENATEGIMITDASNRILAVNPAFTEITGYSQEEAEGKNPSFMASGSHDERFYEDMWSRLMKTGRWQGEVWNRRKDGVLFPEWLSLNLVREDGEVVNHIATLSDISLSKANEKRLRYLAEYDSLTDLPNRRLLADRVDQAVHIARHNHSHLALLFVDLDRFKNVNDSLGHEVGDRLLCAVAERLTALVDDLVTVSRVGGDEFVILLSDLNHPNDAALVARDIIRHVSQPVELGGHSLTLTPSIGIALYPGDGLNFEMLFRNADAALYHAKAQGRNQYQFFTQQINDDVSRSLVMENALRKGIAEGELRLVYQPQFCMKNMRLRGVEALVRWQHPEQGLVPPDFFIGLAEETGLILELGAWVMYEACLQGQRWRDEGFPDIELAVNVSALQFREELVDQVRRVLEETGFPAENLVIEVTESTLMQGASQAIGILSRLKELGVWVSLDDFGTGYSSLAYLKRFPLDKLKIDKAFISDLPHDADDSAITRAIISLAQSLNLLTVAEGVETTEQLEYLQALGCDLAQGYLLDRPLWPGDMISRFKAEMHRQVLQDKGGC</sequence>
<dbReference type="FunFam" id="3.20.20.450:FF:000001">
    <property type="entry name" value="Cyclic di-GMP phosphodiesterase yahA"/>
    <property type="match status" value="1"/>
</dbReference>
<dbReference type="PANTHER" id="PTHR44757">
    <property type="entry name" value="DIGUANYLATE CYCLASE DGCP"/>
    <property type="match status" value="1"/>
</dbReference>
<feature type="domain" description="PAS" evidence="11">
    <location>
        <begin position="399"/>
        <end position="445"/>
    </location>
</feature>
<dbReference type="Pfam" id="PF13426">
    <property type="entry name" value="PAS_9"/>
    <property type="match status" value="1"/>
</dbReference>
<organism evidence="14 15">
    <name type="scientific">Oceanospirillum linum</name>
    <dbReference type="NCBI Taxonomy" id="966"/>
    <lineage>
        <taxon>Bacteria</taxon>
        <taxon>Pseudomonadati</taxon>
        <taxon>Pseudomonadota</taxon>
        <taxon>Gammaproteobacteria</taxon>
        <taxon>Oceanospirillales</taxon>
        <taxon>Oceanospirillaceae</taxon>
        <taxon>Oceanospirillum</taxon>
    </lineage>
</organism>
<dbReference type="SUPFAM" id="SSF55785">
    <property type="entry name" value="PYP-like sensor domain (PAS domain)"/>
    <property type="match status" value="1"/>
</dbReference>
<dbReference type="InterPro" id="IPR000014">
    <property type="entry name" value="PAS"/>
</dbReference>
<evidence type="ECO:0000256" key="9">
    <source>
        <dbReference type="ARBA" id="ARBA00051114"/>
    </source>
</evidence>
<dbReference type="InterPro" id="IPR000160">
    <property type="entry name" value="GGDEF_dom"/>
</dbReference>
<proteinExistence type="predicted"/>
<dbReference type="InterPro" id="IPR035919">
    <property type="entry name" value="EAL_sf"/>
</dbReference>
<dbReference type="Pfam" id="PF08269">
    <property type="entry name" value="dCache_2"/>
    <property type="match status" value="1"/>
</dbReference>
<dbReference type="InterPro" id="IPR004010">
    <property type="entry name" value="Double_Cache_2"/>
</dbReference>
<dbReference type="Gene3D" id="3.20.20.450">
    <property type="entry name" value="EAL domain"/>
    <property type="match status" value="1"/>
</dbReference>
<dbReference type="InterPro" id="IPR033480">
    <property type="entry name" value="sCache_2"/>
</dbReference>
<dbReference type="InterPro" id="IPR052155">
    <property type="entry name" value="Biofilm_reg_signaling"/>
</dbReference>
<dbReference type="Pfam" id="PF00990">
    <property type="entry name" value="GGDEF"/>
    <property type="match status" value="1"/>
</dbReference>
<feature type="transmembrane region" description="Helical" evidence="10">
    <location>
        <begin position="353"/>
        <end position="371"/>
    </location>
</feature>
<dbReference type="Pfam" id="PF00563">
    <property type="entry name" value="EAL"/>
    <property type="match status" value="1"/>
</dbReference>
<evidence type="ECO:0000313" key="15">
    <source>
        <dbReference type="Proteomes" id="UP000190064"/>
    </source>
</evidence>
<dbReference type="PANTHER" id="PTHR44757:SF2">
    <property type="entry name" value="BIOFILM ARCHITECTURE MAINTENANCE PROTEIN MBAA"/>
    <property type="match status" value="1"/>
</dbReference>
<dbReference type="NCBIfam" id="TIGR00254">
    <property type="entry name" value="GGDEF"/>
    <property type="match status" value="1"/>
</dbReference>
<dbReference type="SMART" id="SM00267">
    <property type="entry name" value="GGDEF"/>
    <property type="match status" value="1"/>
</dbReference>
<dbReference type="Proteomes" id="UP000190064">
    <property type="component" value="Unassembled WGS sequence"/>
</dbReference>
<comment type="cofactor">
    <cofactor evidence="1">
        <name>Mg(2+)</name>
        <dbReference type="ChEBI" id="CHEBI:18420"/>
    </cofactor>
</comment>
<keyword evidence="6 10" id="KW-0812">Transmembrane</keyword>
<dbReference type="SUPFAM" id="SSF55073">
    <property type="entry name" value="Nucleotide cyclase"/>
    <property type="match status" value="1"/>
</dbReference>
<dbReference type="NCBIfam" id="TIGR00229">
    <property type="entry name" value="sensory_box"/>
    <property type="match status" value="1"/>
</dbReference>
<dbReference type="CDD" id="cd00130">
    <property type="entry name" value="PAS"/>
    <property type="match status" value="1"/>
</dbReference>
<protein>
    <recommendedName>
        <fullName evidence="3">cyclic-guanylate-specific phosphodiesterase</fullName>
        <ecNumber evidence="3">3.1.4.52</ecNumber>
    </recommendedName>
</protein>
<evidence type="ECO:0000256" key="5">
    <source>
        <dbReference type="ARBA" id="ARBA00022636"/>
    </source>
</evidence>
<comment type="catalytic activity">
    <reaction evidence="9">
        <text>3',3'-c-di-GMP + H2O = 5'-phosphoguanylyl(3'-&gt;5')guanosine + H(+)</text>
        <dbReference type="Rhea" id="RHEA:24902"/>
        <dbReference type="ChEBI" id="CHEBI:15377"/>
        <dbReference type="ChEBI" id="CHEBI:15378"/>
        <dbReference type="ChEBI" id="CHEBI:58754"/>
        <dbReference type="ChEBI" id="CHEBI:58805"/>
        <dbReference type="EC" id="3.1.4.52"/>
    </reaction>
    <physiologicalReaction direction="left-to-right" evidence="9">
        <dbReference type="Rhea" id="RHEA:24903"/>
    </physiologicalReaction>
</comment>
<dbReference type="PROSITE" id="PS50887">
    <property type="entry name" value="GGDEF"/>
    <property type="match status" value="1"/>
</dbReference>
<comment type="subcellular location">
    <subcellularLocation>
        <location evidence="2">Cell membrane</location>
        <topology evidence="2">Multi-pass membrane protein</topology>
    </subcellularLocation>
</comment>
<dbReference type="STRING" id="966.BTA35_0209135"/>
<keyword evidence="8 10" id="KW-0472">Membrane</keyword>
<evidence type="ECO:0000256" key="3">
    <source>
        <dbReference type="ARBA" id="ARBA00012282"/>
    </source>
</evidence>
<dbReference type="EMBL" id="MTSD02000003">
    <property type="protein sequence ID" value="OOV87149.1"/>
    <property type="molecule type" value="Genomic_DNA"/>
</dbReference>
<evidence type="ECO:0000259" key="13">
    <source>
        <dbReference type="PROSITE" id="PS50887"/>
    </source>
</evidence>
<dbReference type="GO" id="GO:0071111">
    <property type="term" value="F:cyclic-guanylate-specific phosphodiesterase activity"/>
    <property type="evidence" value="ECO:0007669"/>
    <property type="project" value="UniProtKB-EC"/>
</dbReference>
<evidence type="ECO:0000259" key="12">
    <source>
        <dbReference type="PROSITE" id="PS50883"/>
    </source>
</evidence>
<dbReference type="SMART" id="SM00091">
    <property type="entry name" value="PAS"/>
    <property type="match status" value="1"/>
</dbReference>
<dbReference type="CDD" id="cd01949">
    <property type="entry name" value="GGDEF"/>
    <property type="match status" value="1"/>
</dbReference>
<name>A0A1T1HBC4_OCELI</name>
<dbReference type="FunFam" id="3.30.70.270:FF:000001">
    <property type="entry name" value="Diguanylate cyclase domain protein"/>
    <property type="match status" value="1"/>
</dbReference>
<dbReference type="SMART" id="SM01049">
    <property type="entry name" value="Cache_2"/>
    <property type="match status" value="1"/>
</dbReference>
<keyword evidence="7 10" id="KW-1133">Transmembrane helix</keyword>
<evidence type="ECO:0000313" key="14">
    <source>
        <dbReference type="EMBL" id="OOV87149.1"/>
    </source>
</evidence>
<dbReference type="RefSeq" id="WP_078319504.1">
    <property type="nucleotide sequence ID" value="NZ_FXTS01000003.1"/>
</dbReference>
<dbReference type="CDD" id="cd18774">
    <property type="entry name" value="PDC2_HK_sensor"/>
    <property type="match status" value="1"/>
</dbReference>
<comment type="caution">
    <text evidence="14">The sequence shown here is derived from an EMBL/GenBank/DDBJ whole genome shotgun (WGS) entry which is preliminary data.</text>
</comment>
<dbReference type="Gene3D" id="3.30.70.270">
    <property type="match status" value="1"/>
</dbReference>
<gene>
    <name evidence="14" type="ORF">BTA35_0209135</name>
</gene>
<feature type="domain" description="EAL" evidence="12">
    <location>
        <begin position="697"/>
        <end position="950"/>
    </location>
</feature>
<dbReference type="Gene3D" id="3.30.450.20">
    <property type="entry name" value="PAS domain"/>
    <property type="match status" value="3"/>
</dbReference>
<accession>A0A1T1HBC4</accession>
<dbReference type="SUPFAM" id="SSF141868">
    <property type="entry name" value="EAL domain-like"/>
    <property type="match status" value="1"/>
</dbReference>
<reference evidence="14" key="1">
    <citation type="submission" date="2017-02" db="EMBL/GenBank/DDBJ databases">
        <title>Draft Genome Sequence of the Salt Water Bacterium Oceanospirillum linum ATCC 11336.</title>
        <authorList>
            <person name="Trachtenberg A.M."/>
            <person name="Carney J.G."/>
            <person name="Linnane J.D."/>
            <person name="Rheaume B.A."/>
            <person name="Pitts N.L."/>
            <person name="Mykles D.L."/>
            <person name="Maclea K.S."/>
        </authorList>
    </citation>
    <scope>NUCLEOTIDE SEQUENCE [LARGE SCALE GENOMIC DNA]</scope>
    <source>
        <strain evidence="14">ATCC 11336</strain>
    </source>
</reference>
<evidence type="ECO:0000256" key="10">
    <source>
        <dbReference type="SAM" id="Phobius"/>
    </source>
</evidence>
<keyword evidence="15" id="KW-1185">Reference proteome</keyword>
<dbReference type="InterPro" id="IPR043128">
    <property type="entry name" value="Rev_trsase/Diguanyl_cyclase"/>
</dbReference>
<feature type="transmembrane region" description="Helical" evidence="10">
    <location>
        <begin position="12"/>
        <end position="35"/>
    </location>
</feature>
<keyword evidence="4" id="KW-1003">Cell membrane</keyword>
<evidence type="ECO:0000259" key="11">
    <source>
        <dbReference type="PROSITE" id="PS50112"/>
    </source>
</evidence>
<dbReference type="PROSITE" id="PS50883">
    <property type="entry name" value="EAL"/>
    <property type="match status" value="1"/>
</dbReference>
<dbReference type="InterPro" id="IPR001633">
    <property type="entry name" value="EAL_dom"/>
</dbReference>
<dbReference type="EC" id="3.1.4.52" evidence="3"/>